<name>A0AAD3TQN0_9TREE</name>
<dbReference type="InterPro" id="IPR005552">
    <property type="entry name" value="Scramblase"/>
</dbReference>
<dbReference type="Proteomes" id="UP001222932">
    <property type="component" value="Unassembled WGS sequence"/>
</dbReference>
<dbReference type="AlphaFoldDB" id="A0AAD3TQN0"/>
<protein>
    <recommendedName>
        <fullName evidence="5">Scramblase-domain-containing protein</fullName>
    </recommendedName>
</protein>
<keyword evidence="4" id="KW-1185">Reference proteome</keyword>
<reference evidence="3" key="1">
    <citation type="journal article" date="2023" name="BMC Genomics">
        <title>Chromosome-level genome assemblies of Cutaneotrichosporon spp. (Trichosporonales, Basidiomycota) reveal imbalanced evolution between nucleotide sequences and chromosome synteny.</title>
        <authorList>
            <person name="Kobayashi Y."/>
            <person name="Kayamori A."/>
            <person name="Aoki K."/>
            <person name="Shiwa Y."/>
            <person name="Matsutani M."/>
            <person name="Fujita N."/>
            <person name="Sugita T."/>
            <person name="Iwasaki W."/>
            <person name="Tanaka N."/>
            <person name="Takashima M."/>
        </authorList>
    </citation>
    <scope>NUCLEOTIDE SEQUENCE</scope>
    <source>
        <strain evidence="3">HIS016</strain>
    </source>
</reference>
<feature type="region of interest" description="Disordered" evidence="2">
    <location>
        <begin position="58"/>
        <end position="91"/>
    </location>
</feature>
<evidence type="ECO:0000313" key="3">
    <source>
        <dbReference type="EMBL" id="GMK54974.1"/>
    </source>
</evidence>
<evidence type="ECO:0000256" key="1">
    <source>
        <dbReference type="ARBA" id="ARBA00005350"/>
    </source>
</evidence>
<feature type="compositionally biased region" description="Low complexity" evidence="2">
    <location>
        <begin position="74"/>
        <end position="90"/>
    </location>
</feature>
<dbReference type="PANTHER" id="PTHR23248">
    <property type="entry name" value="PHOSPHOLIPID SCRAMBLASE-RELATED"/>
    <property type="match status" value="1"/>
</dbReference>
<dbReference type="InterPro" id="IPR025659">
    <property type="entry name" value="Tubby-like_C"/>
</dbReference>
<feature type="compositionally biased region" description="Gly residues" evidence="2">
    <location>
        <begin position="446"/>
        <end position="471"/>
    </location>
</feature>
<gene>
    <name evidence="3" type="ORF">CspeluHIS016_0200300</name>
</gene>
<dbReference type="SUPFAM" id="SSF54518">
    <property type="entry name" value="Tubby C-terminal domain-like"/>
    <property type="match status" value="1"/>
</dbReference>
<dbReference type="GO" id="GO:0017128">
    <property type="term" value="F:phospholipid scramblase activity"/>
    <property type="evidence" value="ECO:0007669"/>
    <property type="project" value="InterPro"/>
</dbReference>
<evidence type="ECO:0000256" key="2">
    <source>
        <dbReference type="SAM" id="MobiDB-lite"/>
    </source>
</evidence>
<comment type="caution">
    <text evidence="3">The sequence shown here is derived from an EMBL/GenBank/DDBJ whole genome shotgun (WGS) entry which is preliminary data.</text>
</comment>
<dbReference type="Pfam" id="PF03803">
    <property type="entry name" value="Scramblase"/>
    <property type="match status" value="1"/>
</dbReference>
<organism evidence="3 4">
    <name type="scientific">Cutaneotrichosporon spelunceum</name>
    <dbReference type="NCBI Taxonomy" id="1672016"/>
    <lineage>
        <taxon>Eukaryota</taxon>
        <taxon>Fungi</taxon>
        <taxon>Dikarya</taxon>
        <taxon>Basidiomycota</taxon>
        <taxon>Agaricomycotina</taxon>
        <taxon>Tremellomycetes</taxon>
        <taxon>Trichosporonales</taxon>
        <taxon>Trichosporonaceae</taxon>
        <taxon>Cutaneotrichosporon</taxon>
    </lineage>
</organism>
<accession>A0AAD3TQN0</accession>
<comment type="similarity">
    <text evidence="1">Belongs to the phospholipid scramblase family.</text>
</comment>
<evidence type="ECO:0008006" key="5">
    <source>
        <dbReference type="Google" id="ProtNLM"/>
    </source>
</evidence>
<dbReference type="GO" id="GO:0005886">
    <property type="term" value="C:plasma membrane"/>
    <property type="evidence" value="ECO:0007669"/>
    <property type="project" value="TreeGrafter"/>
</dbReference>
<feature type="region of interest" description="Disordered" evidence="2">
    <location>
        <begin position="354"/>
        <end position="471"/>
    </location>
</feature>
<feature type="compositionally biased region" description="Low complexity" evidence="2">
    <location>
        <begin position="356"/>
        <end position="379"/>
    </location>
</feature>
<evidence type="ECO:0000313" key="4">
    <source>
        <dbReference type="Proteomes" id="UP001222932"/>
    </source>
</evidence>
<sequence length="471" mass="51325">MLRPGLAALRPALRANLATPLQRTALAGSLPPLTSLSRQLSTSTSLLRRDDDWLPRGSVRPVRRRARRDGTNDYQQSGPQPGPYEQPYYSRPGVVVPNDPKGVLQENHAAYELLAHDSLVVVRQFEMMNIFLGYEQANRYAIYSSDGAHVGFLAEQERGFSGVLKRQILLTHRPFKSTVMDRHGRPILYIERPFAFINSRIRVRANPDLGAVGKGDSPLVGETQQQWHPWRRRYNLFETQIDGDREYMDQFARIDGGLLAWDFWLTDDDGRVLATINKNFTGFGREMFTDTGQYVIRFDAAGNEIQMPPGSKVKVQGQTLVLPDKDTVDIDYFSRHSGRGSGFFPLMMFGGGDGGSEASSGGERTSPGTTGAAAGAAAGAAGGYEGRDWTDDEIYGRSPPPDQQGNPTGPYEPPAPGQQAEGFDYPPGSSGNEEIMQDPWGNPGNDDGGLFGGGDSGGGGGGGGWDFGDWS</sequence>
<reference evidence="3" key="2">
    <citation type="submission" date="2023-06" db="EMBL/GenBank/DDBJ databases">
        <authorList>
            <person name="Kobayashi Y."/>
            <person name="Kayamori A."/>
            <person name="Aoki K."/>
            <person name="Shiwa Y."/>
            <person name="Fujita N."/>
            <person name="Sugita T."/>
            <person name="Iwasaki W."/>
            <person name="Tanaka N."/>
            <person name="Takashima M."/>
        </authorList>
    </citation>
    <scope>NUCLEOTIDE SEQUENCE</scope>
    <source>
        <strain evidence="3">HIS016</strain>
    </source>
</reference>
<dbReference type="EMBL" id="BTCM01000002">
    <property type="protein sequence ID" value="GMK54974.1"/>
    <property type="molecule type" value="Genomic_DNA"/>
</dbReference>
<dbReference type="PANTHER" id="PTHR23248:SF9">
    <property type="entry name" value="PHOSPHOLIPID SCRAMBLASE"/>
    <property type="match status" value="1"/>
</dbReference>
<proteinExistence type="inferred from homology"/>